<dbReference type="Pfam" id="PF12840">
    <property type="entry name" value="HTH_20"/>
    <property type="match status" value="1"/>
</dbReference>
<dbReference type="Proteomes" id="UP000274601">
    <property type="component" value="Unassembled WGS sequence"/>
</dbReference>
<keyword evidence="4" id="KW-1185">Reference proteome</keyword>
<evidence type="ECO:0000313" key="3">
    <source>
        <dbReference type="EMBL" id="RKS73647.1"/>
    </source>
</evidence>
<dbReference type="CDD" id="cd00090">
    <property type="entry name" value="HTH_ARSR"/>
    <property type="match status" value="1"/>
</dbReference>
<feature type="compositionally biased region" description="Basic and acidic residues" evidence="1">
    <location>
        <begin position="188"/>
        <end position="204"/>
    </location>
</feature>
<dbReference type="Gene3D" id="1.10.10.10">
    <property type="entry name" value="Winged helix-like DNA-binding domain superfamily/Winged helix DNA-binding domain"/>
    <property type="match status" value="1"/>
</dbReference>
<protein>
    <submittedName>
        <fullName evidence="3">ArsR family transcriptional regulator</fullName>
    </submittedName>
</protein>
<evidence type="ECO:0000256" key="1">
    <source>
        <dbReference type="SAM" id="MobiDB-lite"/>
    </source>
</evidence>
<feature type="domain" description="HTH arsR-type" evidence="2">
    <location>
        <begin position="14"/>
        <end position="98"/>
    </location>
</feature>
<dbReference type="RefSeq" id="WP_121436105.1">
    <property type="nucleotide sequence ID" value="NZ_RBWU01000004.1"/>
</dbReference>
<dbReference type="InterPro" id="IPR011991">
    <property type="entry name" value="ArsR-like_HTH"/>
</dbReference>
<dbReference type="PANTHER" id="PTHR38600">
    <property type="entry name" value="TRANSCRIPTIONAL REGULATORY PROTEIN"/>
    <property type="match status" value="1"/>
</dbReference>
<dbReference type="EMBL" id="RBWU01000004">
    <property type="protein sequence ID" value="RKS73647.1"/>
    <property type="molecule type" value="Genomic_DNA"/>
</dbReference>
<gene>
    <name evidence="3" type="ORF">BZB76_4349</name>
</gene>
<sequence>MKDDTEPVILDDPGRIKALSHPLRRRILHRLRTHGPATSTTIGEVVGANTGTTSYHLRQLEKYGFIEEIPERSTGRERWWRPADTPRDLRLPAPETVAPEDRAVLDELIRVAHAEDMELFRALPAEYERDRAWARLSRGFAHMTEEGLASFYEAYIRLLHEHAHSREDAPPGARPVHIRLFTLPADGPDDRPDVRPDVRPDEGE</sequence>
<evidence type="ECO:0000259" key="2">
    <source>
        <dbReference type="SMART" id="SM00418"/>
    </source>
</evidence>
<comment type="caution">
    <text evidence="3">The sequence shown here is derived from an EMBL/GenBank/DDBJ whole genome shotgun (WGS) entry which is preliminary data.</text>
</comment>
<dbReference type="GO" id="GO:0003700">
    <property type="term" value="F:DNA-binding transcription factor activity"/>
    <property type="evidence" value="ECO:0007669"/>
    <property type="project" value="InterPro"/>
</dbReference>
<reference evidence="3 4" key="1">
    <citation type="submission" date="2018-10" db="EMBL/GenBank/DDBJ databases">
        <title>Genomic Encyclopedia of Archaeal and Bacterial Type Strains, Phase II (KMG-II): from individual species to whole genera.</title>
        <authorList>
            <person name="Goeker M."/>
        </authorList>
    </citation>
    <scope>NUCLEOTIDE SEQUENCE [LARGE SCALE GENOMIC DNA]</scope>
    <source>
        <strain evidence="3 4">DSM 43383</strain>
    </source>
</reference>
<evidence type="ECO:0000313" key="4">
    <source>
        <dbReference type="Proteomes" id="UP000274601"/>
    </source>
</evidence>
<dbReference type="InterPro" id="IPR036390">
    <property type="entry name" value="WH_DNA-bd_sf"/>
</dbReference>
<dbReference type="PANTHER" id="PTHR38600:SF2">
    <property type="entry name" value="SLL0088 PROTEIN"/>
    <property type="match status" value="1"/>
</dbReference>
<accession>A0A495QM66</accession>
<dbReference type="AlphaFoldDB" id="A0A495QM66"/>
<organism evidence="3 4">
    <name type="scientific">Actinomadura pelletieri DSM 43383</name>
    <dbReference type="NCBI Taxonomy" id="1120940"/>
    <lineage>
        <taxon>Bacteria</taxon>
        <taxon>Bacillati</taxon>
        <taxon>Actinomycetota</taxon>
        <taxon>Actinomycetes</taxon>
        <taxon>Streptosporangiales</taxon>
        <taxon>Thermomonosporaceae</taxon>
        <taxon>Actinomadura</taxon>
    </lineage>
</organism>
<dbReference type="OrthoDB" id="7945987at2"/>
<name>A0A495QM66_9ACTN</name>
<dbReference type="InterPro" id="IPR001845">
    <property type="entry name" value="HTH_ArsR_DNA-bd_dom"/>
</dbReference>
<feature type="region of interest" description="Disordered" evidence="1">
    <location>
        <begin position="181"/>
        <end position="204"/>
    </location>
</feature>
<dbReference type="SUPFAM" id="SSF46785">
    <property type="entry name" value="Winged helix' DNA-binding domain"/>
    <property type="match status" value="1"/>
</dbReference>
<proteinExistence type="predicted"/>
<dbReference type="SMART" id="SM00418">
    <property type="entry name" value="HTH_ARSR"/>
    <property type="match status" value="1"/>
</dbReference>
<dbReference type="InterPro" id="IPR036388">
    <property type="entry name" value="WH-like_DNA-bd_sf"/>
</dbReference>